<dbReference type="AlphaFoldDB" id="A0A8A2UAV5"/>
<evidence type="ECO:0000256" key="1">
    <source>
        <dbReference type="SAM" id="MobiDB-lite"/>
    </source>
</evidence>
<keyword evidence="3" id="KW-1185">Reference proteome</keyword>
<feature type="region of interest" description="Disordered" evidence="1">
    <location>
        <begin position="1"/>
        <end position="37"/>
    </location>
</feature>
<sequence>MRSQVDPRERDQSGEEGDRFERKRLRATGDERDRAVVDPKHLLDEFADDVF</sequence>
<dbReference type="KEGG" id="hlo:J0X27_03655"/>
<reference evidence="2 3" key="1">
    <citation type="journal article" date="2006" name="Int. J. Syst. Evol. Microbiol.">
        <title>Haloterrigena longa sp. nov. and Haloterrigena limicola sp. nov., extremely halophilic archaea isolated from a salt lake.</title>
        <authorList>
            <person name="Cui H.L."/>
            <person name="Tohty D."/>
            <person name="Zhou P.J."/>
            <person name="Liu S.J."/>
        </authorList>
    </citation>
    <scope>NUCLEOTIDE SEQUENCE [LARGE SCALE GENOMIC DNA]</scope>
    <source>
        <strain evidence="2 3">ABH32</strain>
    </source>
</reference>
<dbReference type="EMBL" id="CP071463">
    <property type="protein sequence ID" value="QSW85941.1"/>
    <property type="molecule type" value="Genomic_DNA"/>
</dbReference>
<name>A0A8A2UAV5_9EURY</name>
<proteinExistence type="predicted"/>
<accession>A0A8A2UAV5</accession>
<dbReference type="Proteomes" id="UP000663191">
    <property type="component" value="Chromosome"/>
</dbReference>
<gene>
    <name evidence="2" type="ORF">J0X27_03655</name>
</gene>
<evidence type="ECO:0000313" key="3">
    <source>
        <dbReference type="Proteomes" id="UP000663191"/>
    </source>
</evidence>
<protein>
    <submittedName>
        <fullName evidence="2">Uncharacterized protein</fullName>
    </submittedName>
</protein>
<dbReference type="GeneID" id="63182809"/>
<evidence type="ECO:0000313" key="2">
    <source>
        <dbReference type="EMBL" id="QSW85941.1"/>
    </source>
</evidence>
<dbReference type="RefSeq" id="WP_207271099.1">
    <property type="nucleotide sequence ID" value="NZ_CP071463.1"/>
</dbReference>
<organism evidence="2 3">
    <name type="scientific">Natrinema longum</name>
    <dbReference type="NCBI Taxonomy" id="370324"/>
    <lineage>
        <taxon>Archaea</taxon>
        <taxon>Methanobacteriati</taxon>
        <taxon>Methanobacteriota</taxon>
        <taxon>Stenosarchaea group</taxon>
        <taxon>Halobacteria</taxon>
        <taxon>Halobacteriales</taxon>
        <taxon>Natrialbaceae</taxon>
        <taxon>Natrinema</taxon>
    </lineage>
</organism>